<feature type="domain" description="Methyltransferase" evidence="2">
    <location>
        <begin position="261"/>
        <end position="360"/>
    </location>
</feature>
<evidence type="ECO:0000256" key="1">
    <source>
        <dbReference type="SAM" id="MobiDB-lite"/>
    </source>
</evidence>
<dbReference type="PANTHER" id="PTHR43591">
    <property type="entry name" value="METHYLTRANSFERASE"/>
    <property type="match status" value="1"/>
</dbReference>
<dbReference type="Proteomes" id="UP001304243">
    <property type="component" value="Unassembled WGS sequence"/>
</dbReference>
<evidence type="ECO:0000313" key="4">
    <source>
        <dbReference type="Proteomes" id="UP001304243"/>
    </source>
</evidence>
<dbReference type="EC" id="2.7.11.1" evidence="3"/>
<dbReference type="InterPro" id="IPR041698">
    <property type="entry name" value="Methyltransf_25"/>
</dbReference>
<keyword evidence="3" id="KW-0808">Transferase</keyword>
<dbReference type="RefSeq" id="XP_064678272.1">
    <property type="nucleotide sequence ID" value="XM_064831992.1"/>
</dbReference>
<dbReference type="EMBL" id="JASEJX010000030">
    <property type="protein sequence ID" value="KAK4511606.1"/>
    <property type="molecule type" value="Genomic_DNA"/>
</dbReference>
<name>A0AAN7D607_9FUNG</name>
<protein>
    <submittedName>
        <fullName evidence="3">Cell division control protein 7</fullName>
        <ecNumber evidence="3">2.7.11.1</ecNumber>
    </submittedName>
</protein>
<keyword evidence="3" id="KW-0132">Cell division</keyword>
<dbReference type="PANTHER" id="PTHR43591:SF24">
    <property type="entry name" value="2-METHOXY-6-POLYPRENYL-1,4-BENZOQUINOL METHYLASE, MITOCHONDRIAL"/>
    <property type="match status" value="1"/>
</dbReference>
<dbReference type="Gene3D" id="3.40.50.150">
    <property type="entry name" value="Vaccinia Virus protein VP39"/>
    <property type="match status" value="1"/>
</dbReference>
<keyword evidence="3" id="KW-0131">Cell cycle</keyword>
<dbReference type="GO" id="GO:0008168">
    <property type="term" value="F:methyltransferase activity"/>
    <property type="evidence" value="ECO:0007669"/>
    <property type="project" value="TreeGrafter"/>
</dbReference>
<gene>
    <name evidence="3" type="primary">CDC7_2</name>
    <name evidence="3" type="ORF">ATC70_012822</name>
</gene>
<reference evidence="3 4" key="1">
    <citation type="submission" date="2022-11" db="EMBL/GenBank/DDBJ databases">
        <title>Mucor velutinosus strain NIH1002 WGS.</title>
        <authorList>
            <person name="Subramanian P."/>
            <person name="Mullikin J.C."/>
            <person name="Segre J.A."/>
            <person name="Zelazny A.M."/>
        </authorList>
    </citation>
    <scope>NUCLEOTIDE SEQUENCE [LARGE SCALE GENOMIC DNA]</scope>
    <source>
        <strain evidence="3 4">NIH1002</strain>
    </source>
</reference>
<dbReference type="SUPFAM" id="SSF53335">
    <property type="entry name" value="S-adenosyl-L-methionine-dependent methyltransferases"/>
    <property type="match status" value="1"/>
</dbReference>
<feature type="region of interest" description="Disordered" evidence="1">
    <location>
        <begin position="171"/>
        <end position="213"/>
    </location>
</feature>
<dbReference type="AlphaFoldDB" id="A0AAN7D607"/>
<organism evidence="3 4">
    <name type="scientific">Mucor velutinosus</name>
    <dbReference type="NCBI Taxonomy" id="708070"/>
    <lineage>
        <taxon>Eukaryota</taxon>
        <taxon>Fungi</taxon>
        <taxon>Fungi incertae sedis</taxon>
        <taxon>Mucoromycota</taxon>
        <taxon>Mucoromycotina</taxon>
        <taxon>Mucoromycetes</taxon>
        <taxon>Mucorales</taxon>
        <taxon>Mucorineae</taxon>
        <taxon>Mucoraceae</taxon>
        <taxon>Mucor</taxon>
    </lineage>
</organism>
<dbReference type="Pfam" id="PF13649">
    <property type="entry name" value="Methyltransf_25"/>
    <property type="match status" value="1"/>
</dbReference>
<dbReference type="InterPro" id="IPR029063">
    <property type="entry name" value="SAM-dependent_MTases_sf"/>
</dbReference>
<dbReference type="GeneID" id="89956508"/>
<accession>A0AAN7D607</accession>
<evidence type="ECO:0000313" key="3">
    <source>
        <dbReference type="EMBL" id="KAK4511606.1"/>
    </source>
</evidence>
<feature type="compositionally biased region" description="Basic residues" evidence="1">
    <location>
        <begin position="174"/>
        <end position="185"/>
    </location>
</feature>
<feature type="compositionally biased region" description="Basic residues" evidence="1">
    <location>
        <begin position="195"/>
        <end position="210"/>
    </location>
</feature>
<keyword evidence="4" id="KW-1185">Reference proteome</keyword>
<sequence>MHHSLFDSPSFLQKILKKKSYNRPLYTSEIVAEVGPWKKQFQTASKVAQAAYSNRKPKTYNIRQPELSPSTSTITTSSLLSDSAIIIPTPSCSTPSQHRYHHYQAPGAPAPALGPPSRKRPLSSEILIKIMDQKLKQQQQPLMAPTMTKSTSASTVNTFHPPRLTAKIQSTVRKNSHRHHPRTHPSAKTASEPSHHHHHHHHHYHHYQRKKSMETQPQPYVLTLNNDEQDRMVAQHYLLRTAFGSDFNAPLKSQLQKGIVVLDIGCGPGTWTMEMSTAFPKSTFIGIDQNAFYPKDIKPRNCHFRTCGSLVVTHIAQTISLPFPDNSIDYIYQRDMNWAFTGQTWQPLLLEYQRILKPGGWIECVEPDLETQNSLEQECMMNDTLINGLSIRQQDPYAVHRLPTMLAINGFKRVEDCSQTFPLGWGSSHSNNNSILEEDQDEKDVADKPLSKVPQQDRCSEFARAMSSQYLFLLESLKPWLSQVMNLHHEKYDEYISGLPAEWKRAKTYINWHCIIAQKPYIL</sequence>
<comment type="caution">
    <text evidence="3">The sequence shown here is derived from an EMBL/GenBank/DDBJ whole genome shotgun (WGS) entry which is preliminary data.</text>
</comment>
<proteinExistence type="predicted"/>
<dbReference type="GO" id="GO:0051301">
    <property type="term" value="P:cell division"/>
    <property type="evidence" value="ECO:0007669"/>
    <property type="project" value="UniProtKB-KW"/>
</dbReference>
<evidence type="ECO:0000259" key="2">
    <source>
        <dbReference type="Pfam" id="PF13649"/>
    </source>
</evidence>
<feature type="region of interest" description="Disordered" evidence="1">
    <location>
        <begin position="93"/>
        <end position="120"/>
    </location>
</feature>
<dbReference type="CDD" id="cd02440">
    <property type="entry name" value="AdoMet_MTases"/>
    <property type="match status" value="1"/>
</dbReference>
<dbReference type="GO" id="GO:0004674">
    <property type="term" value="F:protein serine/threonine kinase activity"/>
    <property type="evidence" value="ECO:0007669"/>
    <property type="project" value="UniProtKB-EC"/>
</dbReference>